<dbReference type="EMBL" id="CAJZBQ010000002">
    <property type="protein sequence ID" value="CAG9310316.1"/>
    <property type="molecule type" value="Genomic_DNA"/>
</dbReference>
<sequence length="325" mass="37841">MNIDNSTHFALQLRETLNETLNLTISLEEFHSNAFRSKLNGESRRNINKIYREVEHFKEILERQKIIKTQESIKKVPKILQAPVEGNEKIITQSLRKLKGKNVLKDTLRISTSRMNLRKIGKYEPLTERSGVRSMTPSQKNQDSSFDKKFGKTMSSWAIKQKRTLDHIELIENRLDEFKKELGGLTIFCEANPGVPWINDKPLLRKLFENPEERTTLLKKYNETHSADLKARGISTPGLLKQKLLGLQTRIKDEAKAEKNAITKTILKYFTELEKPPNYDIIEDPKQLLNRCIFRFKQAQTEQDQKLINTLSIKSKSPYRSFIKN</sequence>
<comment type="caution">
    <text evidence="2">The sequence shown here is derived from an EMBL/GenBank/DDBJ whole genome shotgun (WGS) entry which is preliminary data.</text>
</comment>
<evidence type="ECO:0000313" key="3">
    <source>
        <dbReference type="Proteomes" id="UP001162131"/>
    </source>
</evidence>
<dbReference type="Proteomes" id="UP001162131">
    <property type="component" value="Unassembled WGS sequence"/>
</dbReference>
<accession>A0AAU9IAA1</accession>
<reference evidence="2" key="1">
    <citation type="submission" date="2021-09" db="EMBL/GenBank/DDBJ databases">
        <authorList>
            <consortium name="AG Swart"/>
            <person name="Singh M."/>
            <person name="Singh A."/>
            <person name="Seah K."/>
            <person name="Emmerich C."/>
        </authorList>
    </citation>
    <scope>NUCLEOTIDE SEQUENCE</scope>
    <source>
        <strain evidence="2">ATCC30299</strain>
    </source>
</reference>
<feature type="compositionally biased region" description="Polar residues" evidence="1">
    <location>
        <begin position="133"/>
        <end position="144"/>
    </location>
</feature>
<organism evidence="2 3">
    <name type="scientific">Blepharisma stoltei</name>
    <dbReference type="NCBI Taxonomy" id="1481888"/>
    <lineage>
        <taxon>Eukaryota</taxon>
        <taxon>Sar</taxon>
        <taxon>Alveolata</taxon>
        <taxon>Ciliophora</taxon>
        <taxon>Postciliodesmatophora</taxon>
        <taxon>Heterotrichea</taxon>
        <taxon>Heterotrichida</taxon>
        <taxon>Blepharismidae</taxon>
        <taxon>Blepharisma</taxon>
    </lineage>
</organism>
<proteinExistence type="predicted"/>
<feature type="region of interest" description="Disordered" evidence="1">
    <location>
        <begin position="128"/>
        <end position="147"/>
    </location>
</feature>
<evidence type="ECO:0000256" key="1">
    <source>
        <dbReference type="SAM" id="MobiDB-lite"/>
    </source>
</evidence>
<name>A0AAU9IAA1_9CILI</name>
<dbReference type="AlphaFoldDB" id="A0AAU9IAA1"/>
<keyword evidence="3" id="KW-1185">Reference proteome</keyword>
<evidence type="ECO:0000313" key="2">
    <source>
        <dbReference type="EMBL" id="CAG9310316.1"/>
    </source>
</evidence>
<gene>
    <name evidence="2" type="ORF">BSTOLATCC_MIC1168</name>
</gene>
<protein>
    <submittedName>
        <fullName evidence="2">Uncharacterized protein</fullName>
    </submittedName>
</protein>